<keyword evidence="1" id="KW-1133">Transmembrane helix</keyword>
<evidence type="ECO:0000259" key="2">
    <source>
        <dbReference type="PROSITE" id="PS50112"/>
    </source>
</evidence>
<dbReference type="Pfam" id="PF08448">
    <property type="entry name" value="PAS_4"/>
    <property type="match status" value="1"/>
</dbReference>
<dbReference type="InterPro" id="IPR013656">
    <property type="entry name" value="PAS_4"/>
</dbReference>
<evidence type="ECO:0000259" key="5">
    <source>
        <dbReference type="PROSITE" id="PS50887"/>
    </source>
</evidence>
<dbReference type="InterPro" id="IPR052155">
    <property type="entry name" value="Biofilm_reg_signaling"/>
</dbReference>
<dbReference type="InterPro" id="IPR035965">
    <property type="entry name" value="PAS-like_dom_sf"/>
</dbReference>
<dbReference type="InterPro" id="IPR000014">
    <property type="entry name" value="PAS"/>
</dbReference>
<keyword evidence="1" id="KW-0812">Transmembrane</keyword>
<feature type="transmembrane region" description="Helical" evidence="1">
    <location>
        <begin position="30"/>
        <end position="48"/>
    </location>
</feature>
<feature type="transmembrane region" description="Helical" evidence="1">
    <location>
        <begin position="220"/>
        <end position="237"/>
    </location>
</feature>
<proteinExistence type="predicted"/>
<feature type="domain" description="PAS" evidence="2">
    <location>
        <begin position="459"/>
        <end position="496"/>
    </location>
</feature>
<dbReference type="PROSITE" id="PS50112">
    <property type="entry name" value="PAS"/>
    <property type="match status" value="1"/>
</dbReference>
<dbReference type="Gene3D" id="3.30.450.20">
    <property type="entry name" value="PAS domain"/>
    <property type="match status" value="1"/>
</dbReference>
<sequence>MSARKVMAWYGAWMAVLAALFYALPSWHIPLWSAIGLSSAGAIVYGLYRYRPRRWSPWFWIIAGLLLLSAGDTLYNVMTDVLGRVNPFPSPADMLYLAMYPAATIGLLGLSKAGAASRDRTVPLDALIVTAGLGLLSWIFLISPQILNQDLTMSQRLVSVAYPLGDILILATVGRLISVVPFSPTVALLTVGAVGLLAADVMYGLVQLHGYWTVGGPVDLGWIVFYACWGAAALHPSMADLTTPRVVRPREMRAMHQALLTLFVLIPLAVLVVGVGQDRLRYPMVIVAFVVTTVLLVLIRLFGVINSYRGNTIRTSGIRASNAALMSATTVEGVTWALKRTAERLLPPGSDYRVAMVMNDGTAPELFHPAPTTMGSRLRFTKSLPPDIATQMGDFEITMICPLALEDRPTGDPHIGMLLISSDENSLSYLQLPMELVAAQAALAIERIMLSNEITRHNSERYFRTLVHNTSDVILILEPDGGRIRYASPSAPTVFGTAELPGKNLSQLVDSPHHTLVADLFRLAAAEEETVDTADWTVLRPDGTAVQTEVSCRDLRDEPTVNGLVVTLRDVTEQRRMESELTHLAYHDSLTGLANRVRFAERIGQAIARADADGSVVGVLFIDLDDFKVVNDTLGHEHGDRLLRAVGERLAGVLRADDVAARLGGDEFAALIEGARDAATIDEVADRIVAALAEPFTIDDRMVSGIASIGIATSADARSAPELLRQADLALYVAKGEGKGQWRRYLPDLHTAIVERLELRTELDRAIAGKEFTVEFQPIVELRTGITAGYEALVRWNHPTRGRLLPGEFIEVAEESGQIVAIGDQVLRAAVAEAARWQREAGPTSVPYVSINVSARQFRTPGFVASLHETLAEEGLPPHQLMLEITESLLLRDDDGVWEDLTELRTTGIRVAIDDFGTGYSSLSYLRHVPLDVVKIDRLFTSTIASSAQQAALVDGIVRLAHTLGLQVIAEGIERTVERDLLSRIGCRYGQGFLFARPLTSEQAINFITEQKVAA</sequence>
<gene>
    <name evidence="6" type="ORF">Cch02nite_08370</name>
</gene>
<dbReference type="InterPro" id="IPR000700">
    <property type="entry name" value="PAS-assoc_C"/>
</dbReference>
<evidence type="ECO:0000313" key="6">
    <source>
        <dbReference type="EMBL" id="GIF87393.1"/>
    </source>
</evidence>
<dbReference type="InterPro" id="IPR001633">
    <property type="entry name" value="EAL_dom"/>
</dbReference>
<organism evidence="6 7">
    <name type="scientific">Catellatospora chokoriensis</name>
    <dbReference type="NCBI Taxonomy" id="310353"/>
    <lineage>
        <taxon>Bacteria</taxon>
        <taxon>Bacillati</taxon>
        <taxon>Actinomycetota</taxon>
        <taxon>Actinomycetes</taxon>
        <taxon>Micromonosporales</taxon>
        <taxon>Micromonosporaceae</taxon>
        <taxon>Catellatospora</taxon>
    </lineage>
</organism>
<evidence type="ECO:0000259" key="4">
    <source>
        <dbReference type="PROSITE" id="PS50883"/>
    </source>
</evidence>
<dbReference type="SUPFAM" id="SSF55073">
    <property type="entry name" value="Nucleotide cyclase"/>
    <property type="match status" value="1"/>
</dbReference>
<dbReference type="InterPro" id="IPR035919">
    <property type="entry name" value="EAL_sf"/>
</dbReference>
<dbReference type="PROSITE" id="PS50887">
    <property type="entry name" value="GGDEF"/>
    <property type="match status" value="1"/>
</dbReference>
<feature type="transmembrane region" description="Helical" evidence="1">
    <location>
        <begin position="7"/>
        <end position="24"/>
    </location>
</feature>
<name>A0A8J3JYR2_9ACTN</name>
<evidence type="ECO:0000313" key="7">
    <source>
        <dbReference type="Proteomes" id="UP000619293"/>
    </source>
</evidence>
<reference evidence="6 7" key="1">
    <citation type="submission" date="2021-01" db="EMBL/GenBank/DDBJ databases">
        <title>Whole genome shotgun sequence of Catellatospora chokoriensis NBRC 107358.</title>
        <authorList>
            <person name="Komaki H."/>
            <person name="Tamura T."/>
        </authorList>
    </citation>
    <scope>NUCLEOTIDE SEQUENCE [LARGE SCALE GENOMIC DNA]</scope>
    <source>
        <strain evidence="6 7">NBRC 107358</strain>
    </source>
</reference>
<dbReference type="NCBIfam" id="TIGR00254">
    <property type="entry name" value="GGDEF"/>
    <property type="match status" value="1"/>
</dbReference>
<comment type="caution">
    <text evidence="6">The sequence shown here is derived from an EMBL/GenBank/DDBJ whole genome shotgun (WGS) entry which is preliminary data.</text>
</comment>
<keyword evidence="7" id="KW-1185">Reference proteome</keyword>
<feature type="domain" description="PAC" evidence="3">
    <location>
        <begin position="532"/>
        <end position="583"/>
    </location>
</feature>
<dbReference type="SMART" id="SM00267">
    <property type="entry name" value="GGDEF"/>
    <property type="match status" value="1"/>
</dbReference>
<feature type="transmembrane region" description="Helical" evidence="1">
    <location>
        <begin position="94"/>
        <end position="110"/>
    </location>
</feature>
<dbReference type="SMART" id="SM00091">
    <property type="entry name" value="PAS"/>
    <property type="match status" value="1"/>
</dbReference>
<feature type="transmembrane region" description="Helical" evidence="1">
    <location>
        <begin position="282"/>
        <end position="305"/>
    </location>
</feature>
<dbReference type="PROSITE" id="PS50113">
    <property type="entry name" value="PAC"/>
    <property type="match status" value="1"/>
</dbReference>
<dbReference type="SUPFAM" id="SSF141868">
    <property type="entry name" value="EAL domain-like"/>
    <property type="match status" value="1"/>
</dbReference>
<feature type="domain" description="GGDEF" evidence="5">
    <location>
        <begin position="615"/>
        <end position="747"/>
    </location>
</feature>
<dbReference type="RefSeq" id="WP_191843671.1">
    <property type="nucleotide sequence ID" value="NZ_BAAALB010000032.1"/>
</dbReference>
<dbReference type="InterPro" id="IPR043128">
    <property type="entry name" value="Rev_trsase/Diguanyl_cyclase"/>
</dbReference>
<evidence type="ECO:0008006" key="8">
    <source>
        <dbReference type="Google" id="ProtNLM"/>
    </source>
</evidence>
<evidence type="ECO:0000256" key="1">
    <source>
        <dbReference type="SAM" id="Phobius"/>
    </source>
</evidence>
<dbReference type="CDD" id="cd01948">
    <property type="entry name" value="EAL"/>
    <property type="match status" value="1"/>
</dbReference>
<protein>
    <recommendedName>
        <fullName evidence="8">PAS domain S-box-containing protein/diguanylate cyclase (GGDEF)-like protein</fullName>
    </recommendedName>
</protein>
<dbReference type="Proteomes" id="UP000619293">
    <property type="component" value="Unassembled WGS sequence"/>
</dbReference>
<feature type="transmembrane region" description="Helical" evidence="1">
    <location>
        <begin position="187"/>
        <end position="208"/>
    </location>
</feature>
<dbReference type="SUPFAM" id="SSF55785">
    <property type="entry name" value="PYP-like sensor domain (PAS domain)"/>
    <property type="match status" value="1"/>
</dbReference>
<dbReference type="CDD" id="cd01949">
    <property type="entry name" value="GGDEF"/>
    <property type="match status" value="1"/>
</dbReference>
<dbReference type="PANTHER" id="PTHR44757">
    <property type="entry name" value="DIGUANYLATE CYCLASE DGCP"/>
    <property type="match status" value="1"/>
</dbReference>
<dbReference type="Gene3D" id="3.30.70.270">
    <property type="match status" value="1"/>
</dbReference>
<feature type="transmembrane region" description="Helical" evidence="1">
    <location>
        <begin position="122"/>
        <end position="141"/>
    </location>
</feature>
<dbReference type="PANTHER" id="PTHR44757:SF2">
    <property type="entry name" value="BIOFILM ARCHITECTURE MAINTENANCE PROTEIN MBAA"/>
    <property type="match status" value="1"/>
</dbReference>
<dbReference type="PROSITE" id="PS50883">
    <property type="entry name" value="EAL"/>
    <property type="match status" value="1"/>
</dbReference>
<feature type="domain" description="EAL" evidence="4">
    <location>
        <begin position="756"/>
        <end position="1012"/>
    </location>
</feature>
<dbReference type="AlphaFoldDB" id="A0A8J3JYR2"/>
<feature type="transmembrane region" description="Helical" evidence="1">
    <location>
        <begin position="55"/>
        <end position="74"/>
    </location>
</feature>
<dbReference type="Pfam" id="PF00990">
    <property type="entry name" value="GGDEF"/>
    <property type="match status" value="1"/>
</dbReference>
<dbReference type="Gene3D" id="3.20.20.450">
    <property type="entry name" value="EAL domain"/>
    <property type="match status" value="1"/>
</dbReference>
<dbReference type="EMBL" id="BONG01000004">
    <property type="protein sequence ID" value="GIF87393.1"/>
    <property type="molecule type" value="Genomic_DNA"/>
</dbReference>
<dbReference type="InterPro" id="IPR029787">
    <property type="entry name" value="Nucleotide_cyclase"/>
</dbReference>
<feature type="transmembrane region" description="Helical" evidence="1">
    <location>
        <begin position="161"/>
        <end position="180"/>
    </location>
</feature>
<dbReference type="Pfam" id="PF00563">
    <property type="entry name" value="EAL"/>
    <property type="match status" value="1"/>
</dbReference>
<dbReference type="NCBIfam" id="TIGR00229">
    <property type="entry name" value="sensory_box"/>
    <property type="match status" value="1"/>
</dbReference>
<evidence type="ECO:0000259" key="3">
    <source>
        <dbReference type="PROSITE" id="PS50113"/>
    </source>
</evidence>
<accession>A0A8J3JYR2</accession>
<keyword evidence="1" id="KW-0472">Membrane</keyword>
<dbReference type="InterPro" id="IPR000160">
    <property type="entry name" value="GGDEF_dom"/>
</dbReference>
<feature type="transmembrane region" description="Helical" evidence="1">
    <location>
        <begin position="258"/>
        <end position="276"/>
    </location>
</feature>
<dbReference type="SMART" id="SM00052">
    <property type="entry name" value="EAL"/>
    <property type="match status" value="1"/>
</dbReference>
<dbReference type="CDD" id="cd00130">
    <property type="entry name" value="PAS"/>
    <property type="match status" value="1"/>
</dbReference>